<keyword evidence="3 5" id="KW-1133">Transmembrane helix</keyword>
<dbReference type="InterPro" id="IPR017501">
    <property type="entry name" value="Phage_infect_YhgE_C"/>
</dbReference>
<dbReference type="Gene3D" id="3.40.1710.10">
    <property type="entry name" value="abc type-2 transporter like domain"/>
    <property type="match status" value="1"/>
</dbReference>
<dbReference type="STRING" id="112248.SAMN05444392_101798"/>
<evidence type="ECO:0000256" key="5">
    <source>
        <dbReference type="SAM" id="Phobius"/>
    </source>
</evidence>
<evidence type="ECO:0000256" key="1">
    <source>
        <dbReference type="ARBA" id="ARBA00004141"/>
    </source>
</evidence>
<dbReference type="RefSeq" id="WP_073152293.1">
    <property type="nucleotide sequence ID" value="NZ_FQVL01000001.1"/>
</dbReference>
<dbReference type="Pfam" id="PF12051">
    <property type="entry name" value="DUF3533"/>
    <property type="match status" value="1"/>
</dbReference>
<evidence type="ECO:0000259" key="6">
    <source>
        <dbReference type="Pfam" id="PF12051"/>
    </source>
</evidence>
<feature type="transmembrane region" description="Helical" evidence="5">
    <location>
        <begin position="28"/>
        <end position="49"/>
    </location>
</feature>
<keyword evidence="4 5" id="KW-0472">Membrane</keyword>
<dbReference type="InterPro" id="IPR051328">
    <property type="entry name" value="T7SS_ABC-Transporter"/>
</dbReference>
<dbReference type="NCBIfam" id="TIGR03061">
    <property type="entry name" value="pip_yhgE_Nterm"/>
    <property type="match status" value="1"/>
</dbReference>
<dbReference type="InterPro" id="IPR017500">
    <property type="entry name" value="Phage_infect_YhgE_N"/>
</dbReference>
<feature type="transmembrane region" description="Helical" evidence="5">
    <location>
        <begin position="507"/>
        <end position="527"/>
    </location>
</feature>
<sequence length="657" mass="74484">MGRKWHLPKINWGQEDLRKMWSIQSFRLSLLGILVIPLVYSSIYLAAFYDPYKHVEELSVAIVNEDQGATVDGRKINLGDQLVSELKKNKHMKWTFMNRNKMEQSFLSGNYYLGVVIPRSFSKRAVSVSTSSPEQSEILYYIDQSQNYLAGSLGKTMIRELEAQISHAMTQLYVKTIFQQIRRSTHQLNQAAKGAKTLAEKGKQASNAALKLKNGTNQLIVGNQKLQAGLMQLTSGVNRLQTATRLLSNGASQVVFGTELVVSKVRQFQQLIHEMKSQIQIDQVPTAIEKLNQIENDSAQAGSYIQFIKDRYPFLQMDENFTDLQQVVTRIEVRGKRLKDHMIKDRINQLKERLQFQLQQLDKLNQGAKKVAIGLLQLNQKVGEMLQGVKSLNNGQQQLGVGLTKLQKGLTQLYAGLGQLANGEHKLATELEKGVKQAKKELDHEQEKEKLISNPIKVNQKQVHQVPNYATGFAPYFISLSLWVGAMLLFTVTDLFHISDTLDGRPIHFLSVSWIAIAQAVICVSFLHGVLNIKPKLPVWFYIFSMITAITFVVINQLLTVWWGNVGRFLSIVILMLQLASSGGTYPIELLPKFFQNIHPWLPMSYTVHGFRMLLSNGDIHLFTPDLVKVLIFLVSAALLLEGSERFLKPWWNKRTP</sequence>
<dbReference type="Proteomes" id="UP000184476">
    <property type="component" value="Unassembled WGS sequence"/>
</dbReference>
<feature type="transmembrane region" description="Helical" evidence="5">
    <location>
        <begin position="473"/>
        <end position="495"/>
    </location>
</feature>
<evidence type="ECO:0000313" key="7">
    <source>
        <dbReference type="EMBL" id="SHE51439.1"/>
    </source>
</evidence>
<feature type="transmembrane region" description="Helical" evidence="5">
    <location>
        <begin position="539"/>
        <end position="562"/>
    </location>
</feature>
<feature type="domain" description="DUF3533" evidence="6">
    <location>
        <begin position="33"/>
        <end position="209"/>
    </location>
</feature>
<dbReference type="GO" id="GO:0016020">
    <property type="term" value="C:membrane"/>
    <property type="evidence" value="ECO:0007669"/>
    <property type="project" value="UniProtKB-SubCell"/>
</dbReference>
<comment type="subcellular location">
    <subcellularLocation>
        <location evidence="1">Membrane</location>
        <topology evidence="1">Multi-pass membrane protein</topology>
    </subcellularLocation>
</comment>
<feature type="transmembrane region" description="Helical" evidence="5">
    <location>
        <begin position="620"/>
        <end position="641"/>
    </location>
</feature>
<dbReference type="NCBIfam" id="TIGR03062">
    <property type="entry name" value="pip_yhgE_Cterm"/>
    <property type="match status" value="1"/>
</dbReference>
<evidence type="ECO:0000256" key="2">
    <source>
        <dbReference type="ARBA" id="ARBA00022692"/>
    </source>
</evidence>
<name>A0A1M4U3X5_9BACL</name>
<organism evidence="7 8">
    <name type="scientific">Seinonella peptonophila</name>
    <dbReference type="NCBI Taxonomy" id="112248"/>
    <lineage>
        <taxon>Bacteria</taxon>
        <taxon>Bacillati</taxon>
        <taxon>Bacillota</taxon>
        <taxon>Bacilli</taxon>
        <taxon>Bacillales</taxon>
        <taxon>Thermoactinomycetaceae</taxon>
        <taxon>Seinonella</taxon>
    </lineage>
</organism>
<protein>
    <submittedName>
        <fullName evidence="7">Putative membrane protein</fullName>
    </submittedName>
</protein>
<keyword evidence="2 5" id="KW-0812">Transmembrane</keyword>
<reference evidence="7 8" key="1">
    <citation type="submission" date="2016-11" db="EMBL/GenBank/DDBJ databases">
        <authorList>
            <person name="Jaros S."/>
            <person name="Januszkiewicz K."/>
            <person name="Wedrychowicz H."/>
        </authorList>
    </citation>
    <scope>NUCLEOTIDE SEQUENCE [LARGE SCALE GENOMIC DNA]</scope>
    <source>
        <strain evidence="7 8">DSM 44666</strain>
    </source>
</reference>
<feature type="transmembrane region" description="Helical" evidence="5">
    <location>
        <begin position="569"/>
        <end position="588"/>
    </location>
</feature>
<dbReference type="InterPro" id="IPR022703">
    <property type="entry name" value="DUF3533"/>
</dbReference>
<dbReference type="PANTHER" id="PTHR43077:SF5">
    <property type="entry name" value="PHAGE INFECTION PROTEIN"/>
    <property type="match status" value="1"/>
</dbReference>
<gene>
    <name evidence="7" type="ORF">SAMN05444392_101798</name>
</gene>
<dbReference type="OrthoDB" id="9811483at2"/>
<accession>A0A1M4U3X5</accession>
<evidence type="ECO:0000256" key="4">
    <source>
        <dbReference type="ARBA" id="ARBA00023136"/>
    </source>
</evidence>
<evidence type="ECO:0000313" key="8">
    <source>
        <dbReference type="Proteomes" id="UP000184476"/>
    </source>
</evidence>
<evidence type="ECO:0000256" key="3">
    <source>
        <dbReference type="ARBA" id="ARBA00022989"/>
    </source>
</evidence>
<keyword evidence="8" id="KW-1185">Reference proteome</keyword>
<dbReference type="AlphaFoldDB" id="A0A1M4U3X5"/>
<dbReference type="PANTHER" id="PTHR43077">
    <property type="entry name" value="TRANSPORT PERMEASE YVFS-RELATED"/>
    <property type="match status" value="1"/>
</dbReference>
<dbReference type="EMBL" id="FQVL01000001">
    <property type="protein sequence ID" value="SHE51439.1"/>
    <property type="molecule type" value="Genomic_DNA"/>
</dbReference>
<proteinExistence type="predicted"/>